<name>A0A914BC51_PATMI</name>
<accession>A0A914BC51</accession>
<dbReference type="InterPro" id="IPR006029">
    <property type="entry name" value="Neurotrans-gated_channel_TM"/>
</dbReference>
<evidence type="ECO:0000256" key="10">
    <source>
        <dbReference type="ARBA" id="ARBA00023170"/>
    </source>
</evidence>
<evidence type="ECO:0000256" key="3">
    <source>
        <dbReference type="ARBA" id="ARBA00022475"/>
    </source>
</evidence>
<keyword evidence="10" id="KW-0675">Receptor</keyword>
<evidence type="ECO:0000256" key="12">
    <source>
        <dbReference type="ARBA" id="ARBA00023286"/>
    </source>
</evidence>
<dbReference type="EnsemblMetazoa" id="XM_038217482.1">
    <property type="protein sequence ID" value="XP_038073410.1"/>
    <property type="gene ID" value="LOC119741649"/>
</dbReference>
<feature type="transmembrane region" description="Helical" evidence="15">
    <location>
        <begin position="437"/>
        <end position="455"/>
    </location>
</feature>
<keyword evidence="15" id="KW-0732">Signal</keyword>
<evidence type="ECO:0000256" key="15">
    <source>
        <dbReference type="RuleBase" id="RU000687"/>
    </source>
</evidence>
<dbReference type="GO" id="GO:0022848">
    <property type="term" value="F:acetylcholine-gated monoatomic cation-selective channel activity"/>
    <property type="evidence" value="ECO:0007669"/>
    <property type="project" value="InterPro"/>
</dbReference>
<dbReference type="GeneID" id="119741649"/>
<dbReference type="InterPro" id="IPR006202">
    <property type="entry name" value="Neur_chan_lig-bd"/>
</dbReference>
<keyword evidence="5 15" id="KW-1133">Transmembrane helix</keyword>
<dbReference type="PRINTS" id="PR00254">
    <property type="entry name" value="NICOTINICR"/>
</dbReference>
<dbReference type="Pfam" id="PF02932">
    <property type="entry name" value="Neur_chan_memb"/>
    <property type="match status" value="1"/>
</dbReference>
<dbReference type="InterPro" id="IPR018000">
    <property type="entry name" value="Neurotransmitter_ion_chnl_CS"/>
</dbReference>
<feature type="transmembrane region" description="Helical" evidence="15">
    <location>
        <begin position="295"/>
        <end position="316"/>
    </location>
</feature>
<evidence type="ECO:0008006" key="20">
    <source>
        <dbReference type="Google" id="ProtNLM"/>
    </source>
</evidence>
<feature type="chain" id="PRO_5038166730" description="Neuronal acetylcholine receptor subunit alpha-10" evidence="15">
    <location>
        <begin position="20"/>
        <end position="466"/>
    </location>
</feature>
<feature type="signal peptide" evidence="15">
    <location>
        <begin position="1"/>
        <end position="19"/>
    </location>
</feature>
<evidence type="ECO:0000256" key="4">
    <source>
        <dbReference type="ARBA" id="ARBA00022692"/>
    </source>
</evidence>
<evidence type="ECO:0000256" key="13">
    <source>
        <dbReference type="ARBA" id="ARBA00023303"/>
    </source>
</evidence>
<evidence type="ECO:0000313" key="19">
    <source>
        <dbReference type="Proteomes" id="UP000887568"/>
    </source>
</evidence>
<evidence type="ECO:0000256" key="14">
    <source>
        <dbReference type="ARBA" id="ARBA00034099"/>
    </source>
</evidence>
<dbReference type="Gene3D" id="2.70.170.10">
    <property type="entry name" value="Neurotransmitter-gated ion-channel ligand-binding domain"/>
    <property type="match status" value="1"/>
</dbReference>
<dbReference type="AlphaFoldDB" id="A0A914BC51"/>
<dbReference type="InterPro" id="IPR036734">
    <property type="entry name" value="Neur_chan_lig-bd_sf"/>
</dbReference>
<keyword evidence="11" id="KW-0325">Glycoprotein</keyword>
<dbReference type="SUPFAM" id="SSF90112">
    <property type="entry name" value="Neurotransmitter-gated ion-channel transmembrane pore"/>
    <property type="match status" value="1"/>
</dbReference>
<dbReference type="NCBIfam" id="TIGR00860">
    <property type="entry name" value="LIC"/>
    <property type="match status" value="1"/>
</dbReference>
<evidence type="ECO:0000256" key="9">
    <source>
        <dbReference type="ARBA" id="ARBA00023157"/>
    </source>
</evidence>
<keyword evidence="4 15" id="KW-0812">Transmembrane</keyword>
<dbReference type="OrthoDB" id="5975154at2759"/>
<dbReference type="InterPro" id="IPR036719">
    <property type="entry name" value="Neuro-gated_channel_TM_sf"/>
</dbReference>
<dbReference type="InterPro" id="IPR038050">
    <property type="entry name" value="Neuro_actylchol_rec"/>
</dbReference>
<keyword evidence="8 15" id="KW-0472">Membrane</keyword>
<dbReference type="GO" id="GO:0004888">
    <property type="term" value="F:transmembrane signaling receptor activity"/>
    <property type="evidence" value="ECO:0007669"/>
    <property type="project" value="InterPro"/>
</dbReference>
<keyword evidence="12" id="KW-1071">Ligand-gated ion channel</keyword>
<evidence type="ECO:0000313" key="18">
    <source>
        <dbReference type="EnsemblMetazoa" id="XP_038073410.1"/>
    </source>
</evidence>
<dbReference type="PANTHER" id="PTHR18945">
    <property type="entry name" value="NEUROTRANSMITTER GATED ION CHANNEL"/>
    <property type="match status" value="1"/>
</dbReference>
<organism evidence="18 19">
    <name type="scientific">Patiria miniata</name>
    <name type="common">Bat star</name>
    <name type="synonym">Asterina miniata</name>
    <dbReference type="NCBI Taxonomy" id="46514"/>
    <lineage>
        <taxon>Eukaryota</taxon>
        <taxon>Metazoa</taxon>
        <taxon>Echinodermata</taxon>
        <taxon>Eleutherozoa</taxon>
        <taxon>Asterozoa</taxon>
        <taxon>Asteroidea</taxon>
        <taxon>Valvatacea</taxon>
        <taxon>Valvatida</taxon>
        <taxon>Asterinidae</taxon>
        <taxon>Patiria</taxon>
    </lineage>
</organism>
<keyword evidence="3" id="KW-1003">Cell membrane</keyword>
<comment type="subcellular location">
    <subcellularLocation>
        <location evidence="14">Synaptic cell membrane</location>
        <topology evidence="14">Multi-pass membrane protein</topology>
    </subcellularLocation>
</comment>
<keyword evidence="19" id="KW-1185">Reference proteome</keyword>
<keyword evidence="7 15" id="KW-0406">Ion transport</keyword>
<evidence type="ECO:0000256" key="6">
    <source>
        <dbReference type="ARBA" id="ARBA00023018"/>
    </source>
</evidence>
<evidence type="ECO:0000256" key="5">
    <source>
        <dbReference type="ARBA" id="ARBA00022989"/>
    </source>
</evidence>
<feature type="transmembrane region" description="Helical" evidence="15">
    <location>
        <begin position="230"/>
        <end position="249"/>
    </location>
</feature>
<evidence type="ECO:0000259" key="16">
    <source>
        <dbReference type="Pfam" id="PF02931"/>
    </source>
</evidence>
<dbReference type="FunFam" id="1.20.58.390:FF:000073">
    <property type="entry name" value="Neuronal acetylcholine receptor subunit alpha-9-II"/>
    <property type="match status" value="1"/>
</dbReference>
<dbReference type="Gene3D" id="1.20.58.390">
    <property type="entry name" value="Neurotransmitter-gated ion-channel transmembrane domain"/>
    <property type="match status" value="2"/>
</dbReference>
<feature type="domain" description="Neurotransmitter-gated ion-channel transmembrane" evidence="17">
    <location>
        <begin position="236"/>
        <end position="453"/>
    </location>
</feature>
<dbReference type="CDD" id="cd18997">
    <property type="entry name" value="LGIC_ECD_nAChR"/>
    <property type="match status" value="1"/>
</dbReference>
<evidence type="ECO:0000256" key="11">
    <source>
        <dbReference type="ARBA" id="ARBA00023180"/>
    </source>
</evidence>
<sequence>MTWLGLLFVVCSLMTGTEGTLFENELLKDMFANYNPIIRPVLNASASIQVRLGAALQQIIEMDEKNQVLTVNLWMRMQWTDRNFHWDPADYGGTDTLIVPINSIWRPDIVLYTNADSGFSGMMETNAAITNTGIVYWNAPAIYTSTCKIDVSFFPFDEQRCPLKFGSWAYNGFQIDLVNRSLSGDISAYIDNGEWELIGMPVRNNIAYYLCCVAPYPDVTFTIVMRRRPLFYMFNLLVPCMLISLITVLDFYLPADSGEKVTLGITILLALIVFLLLVAETMPPTSEVVPLIGQYYLATIVLVSASTGMTVFVLYLHYRLPGTKPVPSWLRSLAFNYIARILCLSSTIKVAPAPQSPEVIENNHLSNGNVHTDKSYKTNENNISTVTLPPLVSERFQRNVNSILDELKFMTNRTKDSDVEEEILTEWKYVAMVFDRLFMWIFLITTIVTTVGILCQPKPYTLREDL</sequence>
<evidence type="ECO:0000256" key="2">
    <source>
        <dbReference type="ARBA" id="ARBA00022448"/>
    </source>
</evidence>
<protein>
    <recommendedName>
        <fullName evidence="20">Neuronal acetylcholine receptor subunit alpha-10</fullName>
    </recommendedName>
</protein>
<reference evidence="18" key="1">
    <citation type="submission" date="2022-11" db="UniProtKB">
        <authorList>
            <consortium name="EnsemblMetazoa"/>
        </authorList>
    </citation>
    <scope>IDENTIFICATION</scope>
</reference>
<feature type="domain" description="Neurotransmitter-gated ion-channel ligand-binding" evidence="16">
    <location>
        <begin position="24"/>
        <end position="229"/>
    </location>
</feature>
<dbReference type="FunFam" id="2.70.170.10:FF:000016">
    <property type="entry name" value="Nicotinic acetylcholine receptor subunit"/>
    <property type="match status" value="1"/>
</dbReference>
<dbReference type="GO" id="GO:0045211">
    <property type="term" value="C:postsynaptic membrane"/>
    <property type="evidence" value="ECO:0007669"/>
    <property type="project" value="InterPro"/>
</dbReference>
<dbReference type="PROSITE" id="PS00236">
    <property type="entry name" value="NEUROTR_ION_CHANNEL"/>
    <property type="match status" value="1"/>
</dbReference>
<keyword evidence="9" id="KW-1015">Disulfide bond</keyword>
<evidence type="ECO:0000259" key="17">
    <source>
        <dbReference type="Pfam" id="PF02932"/>
    </source>
</evidence>
<dbReference type="Pfam" id="PF02931">
    <property type="entry name" value="Neur_chan_LBD"/>
    <property type="match status" value="1"/>
</dbReference>
<evidence type="ECO:0000256" key="7">
    <source>
        <dbReference type="ARBA" id="ARBA00023065"/>
    </source>
</evidence>
<dbReference type="CDD" id="cd19051">
    <property type="entry name" value="LGIC_TM_cation"/>
    <property type="match status" value="1"/>
</dbReference>
<keyword evidence="2 15" id="KW-0813">Transport</keyword>
<comment type="similarity">
    <text evidence="1">Belongs to the ligand-gated ion channel (TC 1.A.9) family. Acetylcholine receptor (TC 1.A.9.1) subfamily.</text>
</comment>
<evidence type="ECO:0000256" key="8">
    <source>
        <dbReference type="ARBA" id="ARBA00023136"/>
    </source>
</evidence>
<dbReference type="PRINTS" id="PR00252">
    <property type="entry name" value="NRIONCHANNEL"/>
</dbReference>
<dbReference type="Proteomes" id="UP000887568">
    <property type="component" value="Unplaced"/>
</dbReference>
<dbReference type="FunFam" id="1.20.58.390:FF:000075">
    <property type="entry name" value="Neuronal acetylcholine receptor subunit alpha-9-II"/>
    <property type="match status" value="1"/>
</dbReference>
<dbReference type="SUPFAM" id="SSF63712">
    <property type="entry name" value="Nicotinic receptor ligand binding domain-like"/>
    <property type="match status" value="1"/>
</dbReference>
<proteinExistence type="inferred from homology"/>
<dbReference type="RefSeq" id="XP_038073410.1">
    <property type="nucleotide sequence ID" value="XM_038217482.1"/>
</dbReference>
<dbReference type="InterPro" id="IPR006201">
    <property type="entry name" value="Neur_channel"/>
</dbReference>
<dbReference type="OMA" id="VENVEWH"/>
<keyword evidence="6" id="KW-0770">Synapse</keyword>
<evidence type="ECO:0000256" key="1">
    <source>
        <dbReference type="ARBA" id="ARBA00009237"/>
    </source>
</evidence>
<keyword evidence="13 15" id="KW-0407">Ion channel</keyword>
<dbReference type="InterPro" id="IPR002394">
    <property type="entry name" value="Nicotinic_acetylcholine_rcpt"/>
</dbReference>
<feature type="transmembrane region" description="Helical" evidence="15">
    <location>
        <begin position="261"/>
        <end position="279"/>
    </location>
</feature>